<dbReference type="Pfam" id="PF03109">
    <property type="entry name" value="ABC1"/>
    <property type="match status" value="1"/>
</dbReference>
<dbReference type="InterPro" id="IPR051130">
    <property type="entry name" value="Mito_struct-func_regulator"/>
</dbReference>
<evidence type="ECO:0000259" key="2">
    <source>
        <dbReference type="PROSITE" id="PS50011"/>
    </source>
</evidence>
<organism evidence="3">
    <name type="scientific">Attheya septentrionalis</name>
    <dbReference type="NCBI Taxonomy" id="420275"/>
    <lineage>
        <taxon>Eukaryota</taxon>
        <taxon>Sar</taxon>
        <taxon>Stramenopiles</taxon>
        <taxon>Ochrophyta</taxon>
        <taxon>Bacillariophyta</taxon>
        <taxon>Coscinodiscophyceae</taxon>
        <taxon>Chaetocerotophycidae</taxon>
        <taxon>Chaetocerotales</taxon>
        <taxon>Attheyaceae</taxon>
        <taxon>Attheya</taxon>
    </lineage>
</organism>
<name>A0A7S2UIT6_9STRA</name>
<proteinExistence type="predicted"/>
<dbReference type="InterPro" id="IPR000719">
    <property type="entry name" value="Prot_kinase_dom"/>
</dbReference>
<accession>A0A7S2UIT6</accession>
<dbReference type="PANTHER" id="PTHR43173:SF22">
    <property type="entry name" value="OS07G0227800 PROTEIN"/>
    <property type="match status" value="1"/>
</dbReference>
<protein>
    <recommendedName>
        <fullName evidence="2">Protein kinase domain-containing protein</fullName>
    </recommendedName>
</protein>
<gene>
    <name evidence="3" type="ORF">ASEP1449_LOCUS11117</name>
</gene>
<dbReference type="PANTHER" id="PTHR43173">
    <property type="entry name" value="ABC1 FAMILY PROTEIN"/>
    <property type="match status" value="1"/>
</dbReference>
<dbReference type="CDD" id="cd05121">
    <property type="entry name" value="ABC1_ADCK3-like"/>
    <property type="match status" value="1"/>
</dbReference>
<sequence>MKVWSGRVASILSALFAASFANGFIATDRRVFGGDRSPLTKNNDHSEAVITPMSVVAKTALYMSSPESQQGRSRRPKKTVQDRTQEEAISLVRDIIQAAVDAGPRAAPARTLQAYIALSTTLRDFSPLQPPGKSAESFSTPVAIRKLFERMGATYVKLGQFVASSPTLFPKEYVKEFQKCLDATEPLEWSLIKGVIEKEIGPISKTYSYVDKTPLASASIAQVHRATLRTGEDVVIKVQKPGIDESLKADLSFIYVASRLLEFLQPDFERTSLSAIAGDIRSSMLEELDFEKEATNIEEFRRFLLDNSFQKQVTAPRVYRESTTRKVLTMEYLKGVSMLDLESISKITDDPESTIITALNVWTQSVMTTPWFHADVHAGNLLVLDDGRVGFIDFGIVGRVGEKTFKAVSELSVALAAGDYEGMAVALCNMGAADEEVDIKKFGNDIQRVMENVSQVQPDVAVMGMGNGSFQGTVNFDEDEVTNVLLEIVDMTENNGLKLPREFGLLVKQMLYFDRYLKILAPNLDVVGDTRVDLVGTSAGSIPPSESISDAIIV</sequence>
<dbReference type="AlphaFoldDB" id="A0A7S2UIT6"/>
<dbReference type="SUPFAM" id="SSF56112">
    <property type="entry name" value="Protein kinase-like (PK-like)"/>
    <property type="match status" value="1"/>
</dbReference>
<evidence type="ECO:0000313" key="3">
    <source>
        <dbReference type="EMBL" id="CAD9819284.1"/>
    </source>
</evidence>
<feature type="domain" description="Protein kinase" evidence="2">
    <location>
        <begin position="209"/>
        <end position="532"/>
    </location>
</feature>
<reference evidence="3" key="1">
    <citation type="submission" date="2021-01" db="EMBL/GenBank/DDBJ databases">
        <authorList>
            <person name="Corre E."/>
            <person name="Pelletier E."/>
            <person name="Niang G."/>
            <person name="Scheremetjew M."/>
            <person name="Finn R."/>
            <person name="Kale V."/>
            <person name="Holt S."/>
            <person name="Cochrane G."/>
            <person name="Meng A."/>
            <person name="Brown T."/>
            <person name="Cohen L."/>
        </authorList>
    </citation>
    <scope>NUCLEOTIDE SEQUENCE</scope>
    <source>
        <strain evidence="3">CCMP2084</strain>
    </source>
</reference>
<dbReference type="GO" id="GO:0004672">
    <property type="term" value="F:protein kinase activity"/>
    <property type="evidence" value="ECO:0007669"/>
    <property type="project" value="InterPro"/>
</dbReference>
<dbReference type="EMBL" id="HBHQ01016649">
    <property type="protein sequence ID" value="CAD9819284.1"/>
    <property type="molecule type" value="Transcribed_RNA"/>
</dbReference>
<feature type="region of interest" description="Disordered" evidence="1">
    <location>
        <begin position="64"/>
        <end position="84"/>
    </location>
</feature>
<dbReference type="InterPro" id="IPR011009">
    <property type="entry name" value="Kinase-like_dom_sf"/>
</dbReference>
<dbReference type="GO" id="GO:0005524">
    <property type="term" value="F:ATP binding"/>
    <property type="evidence" value="ECO:0007669"/>
    <property type="project" value="InterPro"/>
</dbReference>
<evidence type="ECO:0000256" key="1">
    <source>
        <dbReference type="SAM" id="MobiDB-lite"/>
    </source>
</evidence>
<dbReference type="PROSITE" id="PS50011">
    <property type="entry name" value="PROTEIN_KINASE_DOM"/>
    <property type="match status" value="1"/>
</dbReference>
<dbReference type="InterPro" id="IPR004147">
    <property type="entry name" value="ABC1_dom"/>
</dbReference>